<protein>
    <submittedName>
        <fullName evidence="9">Uncharacterized protein</fullName>
    </submittedName>
</protein>
<evidence type="ECO:0000313" key="10">
    <source>
        <dbReference type="Proteomes" id="UP000823749"/>
    </source>
</evidence>
<dbReference type="GO" id="GO:0016760">
    <property type="term" value="F:cellulose synthase (UDP-forming) activity"/>
    <property type="evidence" value="ECO:0007669"/>
    <property type="project" value="InterPro"/>
</dbReference>
<keyword evidence="4" id="KW-0812">Transmembrane</keyword>
<keyword evidence="2" id="KW-0328">Glycosyltransferase</keyword>
<evidence type="ECO:0000256" key="5">
    <source>
        <dbReference type="ARBA" id="ARBA00022989"/>
    </source>
</evidence>
<dbReference type="Proteomes" id="UP000823749">
    <property type="component" value="Chromosome 2"/>
</dbReference>
<dbReference type="GO" id="GO:0030244">
    <property type="term" value="P:cellulose biosynthetic process"/>
    <property type="evidence" value="ECO:0007669"/>
    <property type="project" value="InterPro"/>
</dbReference>
<keyword evidence="3" id="KW-0808">Transferase</keyword>
<dbReference type="PANTHER" id="PTHR13301">
    <property type="entry name" value="X-BOX TRANSCRIPTION FACTOR-RELATED"/>
    <property type="match status" value="1"/>
</dbReference>
<evidence type="ECO:0000313" key="9">
    <source>
        <dbReference type="EMBL" id="KAG5562816.1"/>
    </source>
</evidence>
<dbReference type="AlphaFoldDB" id="A0AAV6LDK7"/>
<name>A0AAV6LDK7_9ERIC</name>
<evidence type="ECO:0000256" key="1">
    <source>
        <dbReference type="ARBA" id="ARBA00004308"/>
    </source>
</evidence>
<comment type="subcellular location">
    <subcellularLocation>
        <location evidence="1">Endomembrane system</location>
    </subcellularLocation>
</comment>
<evidence type="ECO:0000256" key="4">
    <source>
        <dbReference type="ARBA" id="ARBA00022692"/>
    </source>
</evidence>
<keyword evidence="5" id="KW-1133">Transmembrane helix</keyword>
<dbReference type="GO" id="GO:0016020">
    <property type="term" value="C:membrane"/>
    <property type="evidence" value="ECO:0007669"/>
    <property type="project" value="InterPro"/>
</dbReference>
<evidence type="ECO:0000256" key="2">
    <source>
        <dbReference type="ARBA" id="ARBA00022676"/>
    </source>
</evidence>
<keyword evidence="6" id="KW-0472">Membrane</keyword>
<proteinExistence type="predicted"/>
<dbReference type="GO" id="GO:0071555">
    <property type="term" value="P:cell wall organization"/>
    <property type="evidence" value="ECO:0007669"/>
    <property type="project" value="UniProtKB-KW"/>
</dbReference>
<feature type="binding site" evidence="8">
    <location>
        <position position="92"/>
    </location>
    <ligand>
        <name>UDP-alpha-D-glucose</name>
        <dbReference type="ChEBI" id="CHEBI:58885"/>
    </ligand>
</feature>
<comment type="caution">
    <text evidence="9">The sequence shown here is derived from an EMBL/GenBank/DDBJ whole genome shotgun (WGS) entry which is preliminary data.</text>
</comment>
<evidence type="ECO:0000256" key="3">
    <source>
        <dbReference type="ARBA" id="ARBA00022679"/>
    </source>
</evidence>
<dbReference type="EMBL" id="JACTNZ010000002">
    <property type="protein sequence ID" value="KAG5562816.1"/>
    <property type="molecule type" value="Genomic_DNA"/>
</dbReference>
<reference evidence="9" key="1">
    <citation type="submission" date="2020-08" db="EMBL/GenBank/DDBJ databases">
        <title>Plant Genome Project.</title>
        <authorList>
            <person name="Zhang R.-G."/>
        </authorList>
    </citation>
    <scope>NUCLEOTIDE SEQUENCE</scope>
    <source>
        <strain evidence="9">WSP0</strain>
        <tissue evidence="9">Leaf</tissue>
    </source>
</reference>
<evidence type="ECO:0000256" key="6">
    <source>
        <dbReference type="ARBA" id="ARBA00023136"/>
    </source>
</evidence>
<sequence length="188" mass="20797">MKRGYEEFKVRNNALVANAQKIPKQGWTMQDGTAEPGNSPRDHTPMIQFLLPFIGVLRCSLGIVGGLDTDGNELPRLVYVSREKCPGFQHHKKVGAMNALVLTISTNPERYDGWFRPIDSDDCGYDEEESVLTSQKGLEKLFGQSAVFIAVIFMEQGSIPPTANLATLLKQSMLLAVDMRPSLNGAKR</sequence>
<dbReference type="Pfam" id="PF03552">
    <property type="entry name" value="Cellulose_synt"/>
    <property type="match status" value="1"/>
</dbReference>
<dbReference type="GO" id="GO:0012505">
    <property type="term" value="C:endomembrane system"/>
    <property type="evidence" value="ECO:0007669"/>
    <property type="project" value="UniProtKB-SubCell"/>
</dbReference>
<dbReference type="InterPro" id="IPR005150">
    <property type="entry name" value="Cellulose_synth"/>
</dbReference>
<keyword evidence="7" id="KW-0961">Cell wall biogenesis/degradation</keyword>
<keyword evidence="10" id="KW-1185">Reference proteome</keyword>
<gene>
    <name evidence="9" type="ORF">RHGRI_005518</name>
</gene>
<evidence type="ECO:0000256" key="8">
    <source>
        <dbReference type="PIRSR" id="PIRSR605150-2"/>
    </source>
</evidence>
<evidence type="ECO:0000256" key="7">
    <source>
        <dbReference type="ARBA" id="ARBA00023316"/>
    </source>
</evidence>
<organism evidence="9 10">
    <name type="scientific">Rhododendron griersonianum</name>
    <dbReference type="NCBI Taxonomy" id="479676"/>
    <lineage>
        <taxon>Eukaryota</taxon>
        <taxon>Viridiplantae</taxon>
        <taxon>Streptophyta</taxon>
        <taxon>Embryophyta</taxon>
        <taxon>Tracheophyta</taxon>
        <taxon>Spermatophyta</taxon>
        <taxon>Magnoliopsida</taxon>
        <taxon>eudicotyledons</taxon>
        <taxon>Gunneridae</taxon>
        <taxon>Pentapetalae</taxon>
        <taxon>asterids</taxon>
        <taxon>Ericales</taxon>
        <taxon>Ericaceae</taxon>
        <taxon>Ericoideae</taxon>
        <taxon>Rhodoreae</taxon>
        <taxon>Rhododendron</taxon>
    </lineage>
</organism>
<accession>A0AAV6LDK7</accession>